<reference evidence="1" key="1">
    <citation type="submission" date="2019-09" db="EMBL/GenBank/DDBJ databases">
        <authorList>
            <person name="Zhang L."/>
        </authorList>
    </citation>
    <scope>NUCLEOTIDE SEQUENCE</scope>
</reference>
<dbReference type="AlphaFoldDB" id="A0A5K1AWP4"/>
<name>A0A5K1AWP4_9MAGN</name>
<dbReference type="EMBL" id="LR721780">
    <property type="protein sequence ID" value="VVW06218.1"/>
    <property type="molecule type" value="Genomic_DNA"/>
</dbReference>
<proteinExistence type="predicted"/>
<sequence>MRDNEAIQADQVRDSLLELTRNLNGWPELV</sequence>
<organism evidence="1">
    <name type="scientific">Nymphaea colorata</name>
    <name type="common">pocket water lily</name>
    <dbReference type="NCBI Taxonomy" id="210225"/>
    <lineage>
        <taxon>Eukaryota</taxon>
        <taxon>Viridiplantae</taxon>
        <taxon>Streptophyta</taxon>
        <taxon>Embryophyta</taxon>
        <taxon>Tracheophyta</taxon>
        <taxon>Spermatophyta</taxon>
        <taxon>Magnoliopsida</taxon>
        <taxon>Nymphaeales</taxon>
        <taxon>Nymphaeaceae</taxon>
        <taxon>Nymphaea</taxon>
    </lineage>
</organism>
<gene>
    <name evidence="1" type="ORF">NYM_LOCUS12649</name>
</gene>
<accession>A0A5K1AWP4</accession>
<protein>
    <submittedName>
        <fullName evidence="1">Uncharacterized protein</fullName>
    </submittedName>
</protein>
<evidence type="ECO:0000313" key="1">
    <source>
        <dbReference type="EMBL" id="VVW06218.1"/>
    </source>
</evidence>